<keyword evidence="1" id="KW-0732">Signal</keyword>
<dbReference type="InterPro" id="IPR010903">
    <property type="entry name" value="DUF1517"/>
</dbReference>
<organism evidence="2 3">
    <name type="scientific">Cyclostephanos tholiformis</name>
    <dbReference type="NCBI Taxonomy" id="382380"/>
    <lineage>
        <taxon>Eukaryota</taxon>
        <taxon>Sar</taxon>
        <taxon>Stramenopiles</taxon>
        <taxon>Ochrophyta</taxon>
        <taxon>Bacillariophyta</taxon>
        <taxon>Coscinodiscophyceae</taxon>
        <taxon>Thalassiosirophycidae</taxon>
        <taxon>Stephanodiscales</taxon>
        <taxon>Stephanodiscaceae</taxon>
        <taxon>Cyclostephanos</taxon>
    </lineage>
</organism>
<feature type="signal peptide" evidence="1">
    <location>
        <begin position="1"/>
        <end position="18"/>
    </location>
</feature>
<dbReference type="AlphaFoldDB" id="A0ABD3SHB0"/>
<dbReference type="InterPro" id="IPR053023">
    <property type="entry name" value="FLAP_modulator"/>
</dbReference>
<dbReference type="PANTHER" id="PTHR33975">
    <property type="entry name" value="MYELIN-ASSOCIATED OLIGODENDROCYTE BASIC PROTEIN"/>
    <property type="match status" value="1"/>
</dbReference>
<reference evidence="2 3" key="1">
    <citation type="submission" date="2024-10" db="EMBL/GenBank/DDBJ databases">
        <title>Updated reference genomes for cyclostephanoid diatoms.</title>
        <authorList>
            <person name="Roberts W.R."/>
            <person name="Alverson A.J."/>
        </authorList>
    </citation>
    <scope>NUCLEOTIDE SEQUENCE [LARGE SCALE GENOMIC DNA]</scope>
    <source>
        <strain evidence="2 3">AJA228-03</strain>
    </source>
</reference>
<name>A0ABD3SHB0_9STRA</name>
<evidence type="ECO:0000256" key="1">
    <source>
        <dbReference type="SAM" id="SignalP"/>
    </source>
</evidence>
<feature type="chain" id="PRO_5044887296" evidence="1">
    <location>
        <begin position="19"/>
        <end position="268"/>
    </location>
</feature>
<accession>A0ABD3SHB0</accession>
<gene>
    <name evidence="2" type="ORF">ACHAXA_005486</name>
</gene>
<evidence type="ECO:0000313" key="2">
    <source>
        <dbReference type="EMBL" id="KAL3823904.1"/>
    </source>
</evidence>
<dbReference type="PANTHER" id="PTHR33975:SF2">
    <property type="entry name" value="MYELIN-ASSOCIATED OLIGODENDROCYTE BASIC PROTEIN"/>
    <property type="match status" value="1"/>
</dbReference>
<dbReference type="Pfam" id="PF07466">
    <property type="entry name" value="DUF1517"/>
    <property type="match status" value="1"/>
</dbReference>
<dbReference type="Proteomes" id="UP001530377">
    <property type="component" value="Unassembled WGS sequence"/>
</dbReference>
<sequence>MRNPLILTLASTSTAFLAVPSSHPVWHDISSSSSGGASAVATSSTRLHFFERLDKAFEDAGPLGRGITVGKVQVALSVDGRERASGDSIFAVLERHGRDDADVGALYDDDYEDGRGDSKLSTMCHEVCLALLRKSDDWISACSDSRWFKEQDMGKAESLYNLWADREACKFEREHVPPEGTHASGGGIESTVAVVSLVIEVQGDETNFDRAGFSLAETKSVLTSIASDCRVEGGDCLNAFEVFWTPSEPTEVLTERDTIIDFPELITL</sequence>
<comment type="caution">
    <text evidence="2">The sequence shown here is derived from an EMBL/GenBank/DDBJ whole genome shotgun (WGS) entry which is preliminary data.</text>
</comment>
<keyword evidence="3" id="KW-1185">Reference proteome</keyword>
<proteinExistence type="predicted"/>
<protein>
    <submittedName>
        <fullName evidence="2">Uncharacterized protein</fullName>
    </submittedName>
</protein>
<evidence type="ECO:0000313" key="3">
    <source>
        <dbReference type="Proteomes" id="UP001530377"/>
    </source>
</evidence>
<dbReference type="EMBL" id="JALLPB020000027">
    <property type="protein sequence ID" value="KAL3823904.1"/>
    <property type="molecule type" value="Genomic_DNA"/>
</dbReference>